<reference evidence="1" key="2">
    <citation type="journal article" date="2015" name="Fish Shellfish Immunol.">
        <title>Early steps in the European eel (Anguilla anguilla)-Vibrio vulnificus interaction in the gills: Role of the RtxA13 toxin.</title>
        <authorList>
            <person name="Callol A."/>
            <person name="Pajuelo D."/>
            <person name="Ebbesson L."/>
            <person name="Teles M."/>
            <person name="MacKenzie S."/>
            <person name="Amaro C."/>
        </authorList>
    </citation>
    <scope>NUCLEOTIDE SEQUENCE</scope>
</reference>
<evidence type="ECO:0000313" key="1">
    <source>
        <dbReference type="EMBL" id="JAH58025.1"/>
    </source>
</evidence>
<name>A0A0E9TYK5_ANGAN</name>
<protein>
    <submittedName>
        <fullName evidence="1">Uncharacterized protein</fullName>
    </submittedName>
</protein>
<reference evidence="1" key="1">
    <citation type="submission" date="2014-11" db="EMBL/GenBank/DDBJ databases">
        <authorList>
            <person name="Amaro Gonzalez C."/>
        </authorList>
    </citation>
    <scope>NUCLEOTIDE SEQUENCE</scope>
</reference>
<sequence length="10" mass="1246">MCVHPVWMSR</sequence>
<dbReference type="EMBL" id="GBXM01050552">
    <property type="protein sequence ID" value="JAH58025.1"/>
    <property type="molecule type" value="Transcribed_RNA"/>
</dbReference>
<proteinExistence type="predicted"/>
<accession>A0A0E9TYK5</accession>
<organism evidence="1">
    <name type="scientific">Anguilla anguilla</name>
    <name type="common">European freshwater eel</name>
    <name type="synonym">Muraena anguilla</name>
    <dbReference type="NCBI Taxonomy" id="7936"/>
    <lineage>
        <taxon>Eukaryota</taxon>
        <taxon>Metazoa</taxon>
        <taxon>Chordata</taxon>
        <taxon>Craniata</taxon>
        <taxon>Vertebrata</taxon>
        <taxon>Euteleostomi</taxon>
        <taxon>Actinopterygii</taxon>
        <taxon>Neopterygii</taxon>
        <taxon>Teleostei</taxon>
        <taxon>Anguilliformes</taxon>
        <taxon>Anguillidae</taxon>
        <taxon>Anguilla</taxon>
    </lineage>
</organism>